<evidence type="ECO:0000313" key="9">
    <source>
        <dbReference type="Proteomes" id="UP000319817"/>
    </source>
</evidence>
<evidence type="ECO:0000313" key="8">
    <source>
        <dbReference type="EMBL" id="QDT12346.1"/>
    </source>
</evidence>
<dbReference type="Pfam" id="PF00482">
    <property type="entry name" value="T2SSF"/>
    <property type="match status" value="1"/>
</dbReference>
<evidence type="ECO:0000259" key="7">
    <source>
        <dbReference type="Pfam" id="PF00482"/>
    </source>
</evidence>
<dbReference type="InterPro" id="IPR042094">
    <property type="entry name" value="T2SS_GspF_sf"/>
</dbReference>
<dbReference type="InterPro" id="IPR018076">
    <property type="entry name" value="T2SS_GspF_dom"/>
</dbReference>
<feature type="transmembrane region" description="Helical" evidence="6">
    <location>
        <begin position="114"/>
        <end position="132"/>
    </location>
</feature>
<reference evidence="8 9" key="1">
    <citation type="submission" date="2019-02" db="EMBL/GenBank/DDBJ databases">
        <title>Deep-cultivation of Planctomycetes and their phenomic and genomic characterization uncovers novel biology.</title>
        <authorList>
            <person name="Wiegand S."/>
            <person name="Jogler M."/>
            <person name="Boedeker C."/>
            <person name="Pinto D."/>
            <person name="Vollmers J."/>
            <person name="Rivas-Marin E."/>
            <person name="Kohn T."/>
            <person name="Peeters S.H."/>
            <person name="Heuer A."/>
            <person name="Rast P."/>
            <person name="Oberbeckmann S."/>
            <person name="Bunk B."/>
            <person name="Jeske O."/>
            <person name="Meyerdierks A."/>
            <person name="Storesund J.E."/>
            <person name="Kallscheuer N."/>
            <person name="Luecker S."/>
            <person name="Lage O.M."/>
            <person name="Pohl T."/>
            <person name="Merkel B.J."/>
            <person name="Hornburger P."/>
            <person name="Mueller R.-W."/>
            <person name="Bruemmer F."/>
            <person name="Labrenz M."/>
            <person name="Spormann A.M."/>
            <person name="Op den Camp H."/>
            <person name="Overmann J."/>
            <person name="Amann R."/>
            <person name="Jetten M.S.M."/>
            <person name="Mascher T."/>
            <person name="Medema M.H."/>
            <person name="Devos D.P."/>
            <person name="Kaster A.-K."/>
            <person name="Ovreas L."/>
            <person name="Rohde M."/>
            <person name="Galperin M.Y."/>
            <person name="Jogler C."/>
        </authorList>
    </citation>
    <scope>NUCLEOTIDE SEQUENCE [LARGE SCALE GENOMIC DNA]</scope>
    <source>
        <strain evidence="8 9">K23_9</strain>
    </source>
</reference>
<evidence type="ECO:0000256" key="2">
    <source>
        <dbReference type="ARBA" id="ARBA00022475"/>
    </source>
</evidence>
<dbReference type="AlphaFoldDB" id="A0A517NYZ9"/>
<keyword evidence="4 6" id="KW-1133">Transmembrane helix</keyword>
<dbReference type="EMBL" id="CP036526">
    <property type="protein sequence ID" value="QDT12346.1"/>
    <property type="molecule type" value="Genomic_DNA"/>
</dbReference>
<keyword evidence="9" id="KW-1185">Reference proteome</keyword>
<feature type="transmembrane region" description="Helical" evidence="6">
    <location>
        <begin position="90"/>
        <end position="108"/>
    </location>
</feature>
<dbReference type="Gene3D" id="1.20.81.30">
    <property type="entry name" value="Type II secretion system (T2SS), domain F"/>
    <property type="match status" value="1"/>
</dbReference>
<protein>
    <submittedName>
        <fullName evidence="8">Bacterial type II secretion system protein F domain protein</fullName>
    </submittedName>
</protein>
<dbReference type="OrthoDB" id="261155at2"/>
<gene>
    <name evidence="8" type="ORF">K239x_43550</name>
</gene>
<evidence type="ECO:0000256" key="1">
    <source>
        <dbReference type="ARBA" id="ARBA00004651"/>
    </source>
</evidence>
<feature type="transmembrane region" description="Helical" evidence="6">
    <location>
        <begin position="6"/>
        <end position="24"/>
    </location>
</feature>
<feature type="transmembrane region" description="Helical" evidence="6">
    <location>
        <begin position="254"/>
        <end position="273"/>
    </location>
</feature>
<dbReference type="PANTHER" id="PTHR35007:SF1">
    <property type="entry name" value="PILUS ASSEMBLY PROTEIN"/>
    <property type="match status" value="1"/>
</dbReference>
<keyword evidence="3 6" id="KW-0812">Transmembrane</keyword>
<keyword evidence="2" id="KW-1003">Cell membrane</keyword>
<dbReference type="Proteomes" id="UP000319817">
    <property type="component" value="Chromosome"/>
</dbReference>
<name>A0A517NYZ9_9BACT</name>
<evidence type="ECO:0000256" key="3">
    <source>
        <dbReference type="ARBA" id="ARBA00022692"/>
    </source>
</evidence>
<dbReference type="GO" id="GO:0005886">
    <property type="term" value="C:plasma membrane"/>
    <property type="evidence" value="ECO:0007669"/>
    <property type="project" value="UniProtKB-SubCell"/>
</dbReference>
<sequence>MISLVDVFVFCAFVTVTGLAALLVKRRKSESESTPEDSPPPALLRVRRDAALNNDVLKNAAQPASMLVRLDQAFERILIRGGVQSDRGTCTVLLICVSLLAAIVAFVLELHVAVQVLSMMGVLTLGVIVFYARMTIRMNKFATLFPTAIELLARATKSGSNLESAFQIAGQSCEEPIKGEFLQCVRQMQLGLTPARVAEDLAERIDSVEVHLLSHTIAVHQRLGGKLSDCLERLSSSIRDRSQCEDKIKSMTSIARYSVAGIVLMGVFVLIYMLTVEPEYVDNLFTSSLGMKLLVYAGVSELVGLIWVGLALKSDL</sequence>
<dbReference type="PANTHER" id="PTHR35007">
    <property type="entry name" value="INTEGRAL MEMBRANE PROTEIN-RELATED"/>
    <property type="match status" value="1"/>
</dbReference>
<organism evidence="8 9">
    <name type="scientific">Stieleria marina</name>
    <dbReference type="NCBI Taxonomy" id="1930275"/>
    <lineage>
        <taxon>Bacteria</taxon>
        <taxon>Pseudomonadati</taxon>
        <taxon>Planctomycetota</taxon>
        <taxon>Planctomycetia</taxon>
        <taxon>Pirellulales</taxon>
        <taxon>Pirellulaceae</taxon>
        <taxon>Stieleria</taxon>
    </lineage>
</organism>
<evidence type="ECO:0000256" key="5">
    <source>
        <dbReference type="ARBA" id="ARBA00023136"/>
    </source>
</evidence>
<dbReference type="RefSeq" id="WP_145420154.1">
    <property type="nucleotide sequence ID" value="NZ_CP036526.1"/>
</dbReference>
<evidence type="ECO:0000256" key="6">
    <source>
        <dbReference type="SAM" id="Phobius"/>
    </source>
</evidence>
<feature type="transmembrane region" description="Helical" evidence="6">
    <location>
        <begin position="293"/>
        <end position="312"/>
    </location>
</feature>
<accession>A0A517NYZ9</accession>
<feature type="domain" description="Type II secretion system protein GspF" evidence="7">
    <location>
        <begin position="149"/>
        <end position="274"/>
    </location>
</feature>
<proteinExistence type="predicted"/>
<evidence type="ECO:0000256" key="4">
    <source>
        <dbReference type="ARBA" id="ARBA00022989"/>
    </source>
</evidence>
<comment type="subcellular location">
    <subcellularLocation>
        <location evidence="1">Cell membrane</location>
        <topology evidence="1">Multi-pass membrane protein</topology>
    </subcellularLocation>
</comment>
<keyword evidence="5 6" id="KW-0472">Membrane</keyword>